<evidence type="ECO:0000256" key="1">
    <source>
        <dbReference type="SAM" id="MobiDB-lite"/>
    </source>
</evidence>
<organism evidence="2 3">
    <name type="scientific">Bifidobacterium oedipodis</name>
    <dbReference type="NCBI Taxonomy" id="2675322"/>
    <lineage>
        <taxon>Bacteria</taxon>
        <taxon>Bacillati</taxon>
        <taxon>Actinomycetota</taxon>
        <taxon>Actinomycetes</taxon>
        <taxon>Bifidobacteriales</taxon>
        <taxon>Bifidobacteriaceae</taxon>
        <taxon>Bifidobacterium</taxon>
    </lineage>
</organism>
<gene>
    <name evidence="2" type="ORF">G1C95_0661</name>
</gene>
<feature type="compositionally biased region" description="Acidic residues" evidence="1">
    <location>
        <begin position="74"/>
        <end position="85"/>
    </location>
</feature>
<evidence type="ECO:0000313" key="2">
    <source>
        <dbReference type="EMBL" id="NMM93476.1"/>
    </source>
</evidence>
<dbReference type="Proteomes" id="UP000532194">
    <property type="component" value="Unassembled WGS sequence"/>
</dbReference>
<reference evidence="2 3" key="1">
    <citation type="submission" date="2020-02" db="EMBL/GenBank/DDBJ databases">
        <title>Characterization of phylogenetic diversity of novel bifidobacterial species isolated in Czech ZOOs.</title>
        <authorList>
            <person name="Lugli G.A."/>
            <person name="Vera N.B."/>
            <person name="Ventura M."/>
        </authorList>
    </citation>
    <scope>NUCLEOTIDE SEQUENCE [LARGE SCALE GENOMIC DNA]</scope>
    <source>
        <strain evidence="2 3">DSM 109957</strain>
    </source>
</reference>
<dbReference type="RefSeq" id="WP_169171546.1">
    <property type="nucleotide sequence ID" value="NZ_JAAIII010000002.1"/>
</dbReference>
<feature type="region of interest" description="Disordered" evidence="1">
    <location>
        <begin position="60"/>
        <end position="85"/>
    </location>
</feature>
<comment type="caution">
    <text evidence="2">The sequence shown here is derived from an EMBL/GenBank/DDBJ whole genome shotgun (WGS) entry which is preliminary data.</text>
</comment>
<keyword evidence="3" id="KW-1185">Reference proteome</keyword>
<proteinExistence type="predicted"/>
<name>A0A7Y0EQI3_9BIFI</name>
<sequence length="85" mass="9670">MAADESRRTARKTDPFNYEAMLRKTLTRLQTAVFDPDTPPRDLASLSRRMLEVCRELERLESENGGARAPTATEVEDEPFDPSEI</sequence>
<dbReference type="EMBL" id="JAAIII010000002">
    <property type="protein sequence ID" value="NMM93476.1"/>
    <property type="molecule type" value="Genomic_DNA"/>
</dbReference>
<accession>A0A7Y0EQI3</accession>
<dbReference type="AlphaFoldDB" id="A0A7Y0EQI3"/>
<protein>
    <submittedName>
        <fullName evidence="2">Phage protein</fullName>
    </submittedName>
</protein>
<evidence type="ECO:0000313" key="3">
    <source>
        <dbReference type="Proteomes" id="UP000532194"/>
    </source>
</evidence>